<proteinExistence type="predicted"/>
<evidence type="ECO:0000313" key="2">
    <source>
        <dbReference type="EMBL" id="BBA97900.1"/>
    </source>
</evidence>
<reference evidence="2 3" key="1">
    <citation type="journal article" date="2010" name="J. Bacteriol.">
        <title>Biochemical characterization of a novel indole prenyltransferase from Streptomyces sp. SN-593.</title>
        <authorList>
            <person name="Takahashi S."/>
            <person name="Takagi H."/>
            <person name="Toyoda A."/>
            <person name="Uramoto M."/>
            <person name="Nogawa T."/>
            <person name="Ueki M."/>
            <person name="Sakaki Y."/>
            <person name="Osada H."/>
        </authorList>
    </citation>
    <scope>NUCLEOTIDE SEQUENCE [LARGE SCALE GENOMIC DNA]</scope>
    <source>
        <strain evidence="2 3">SN-593</strain>
    </source>
</reference>
<dbReference type="Proteomes" id="UP000595703">
    <property type="component" value="Chromosome"/>
</dbReference>
<name>A0A7U3USE5_9ACTN</name>
<keyword evidence="3" id="KW-1185">Reference proteome</keyword>
<protein>
    <submittedName>
        <fullName evidence="2">Uncharacterized protein</fullName>
    </submittedName>
</protein>
<evidence type="ECO:0000313" key="3">
    <source>
        <dbReference type="Proteomes" id="UP000595703"/>
    </source>
</evidence>
<reference evidence="2 3" key="3">
    <citation type="journal article" date="2011" name="Nat. Chem. Biol.">
        <title>Reveromycin A biosynthesis uses RevG and RevJ for stereospecific spiroacetal formation.</title>
        <authorList>
            <person name="Takahashi S."/>
            <person name="Toyoda A."/>
            <person name="Sekiyama Y."/>
            <person name="Takagi H."/>
            <person name="Nogawa T."/>
            <person name="Uramoto M."/>
            <person name="Suzuki R."/>
            <person name="Koshino H."/>
            <person name="Kumano T."/>
            <person name="Panthee S."/>
            <person name="Dairi T."/>
            <person name="Ishikawa J."/>
            <person name="Ikeda H."/>
            <person name="Sakaki Y."/>
            <person name="Osada H."/>
        </authorList>
    </citation>
    <scope>NUCLEOTIDE SEQUENCE [LARGE SCALE GENOMIC DNA]</scope>
    <source>
        <strain evidence="2 3">SN-593</strain>
    </source>
</reference>
<feature type="compositionally biased region" description="Polar residues" evidence="1">
    <location>
        <begin position="56"/>
        <end position="68"/>
    </location>
</feature>
<gene>
    <name evidence="2" type="ORF">RVR_3871</name>
</gene>
<feature type="region of interest" description="Disordered" evidence="1">
    <location>
        <begin position="1"/>
        <end position="68"/>
    </location>
</feature>
<organism evidence="2 3">
    <name type="scientific">Actinacidiphila reveromycinica</name>
    <dbReference type="NCBI Taxonomy" id="659352"/>
    <lineage>
        <taxon>Bacteria</taxon>
        <taxon>Bacillati</taxon>
        <taxon>Actinomycetota</taxon>
        <taxon>Actinomycetes</taxon>
        <taxon>Kitasatosporales</taxon>
        <taxon>Streptomycetaceae</taxon>
        <taxon>Actinacidiphila</taxon>
    </lineage>
</organism>
<reference evidence="2 3" key="4">
    <citation type="journal article" date="2020" name="Sci. Rep.">
        <title>beta-carboline chemical signals induce reveromycin production through a LuxR family regulator in Streptomyces sp. SN-593.</title>
        <authorList>
            <person name="Panthee S."/>
            <person name="Kito N."/>
            <person name="Hayashi T."/>
            <person name="Shimizu T."/>
            <person name="Ishikawa J."/>
            <person name="Hamamoto H."/>
            <person name="Osada H."/>
            <person name="Takahashi S."/>
        </authorList>
    </citation>
    <scope>NUCLEOTIDE SEQUENCE [LARGE SCALE GENOMIC DNA]</scope>
    <source>
        <strain evidence="2 3">SN-593</strain>
    </source>
</reference>
<accession>A0A7U3USE5</accession>
<reference evidence="2 3" key="2">
    <citation type="journal article" date="2011" name="J. Antibiot.">
        <title>Furaquinocins I and J: novel polyketide isoprenoid hybrid compounds from Streptomyces reveromyceticus SN-593.</title>
        <authorList>
            <person name="Panthee S."/>
            <person name="Takahashi S."/>
            <person name="Takagi H."/>
            <person name="Nogawa T."/>
            <person name="Oowada E."/>
            <person name="Uramoto M."/>
            <person name="Osada H."/>
        </authorList>
    </citation>
    <scope>NUCLEOTIDE SEQUENCE [LARGE SCALE GENOMIC DNA]</scope>
    <source>
        <strain evidence="2 3">SN-593</strain>
    </source>
</reference>
<sequence>MTTENQPTDPTDPVPPTTSAPGTVEPDNWHTEDASEVPIAGLLTDPATTAKPGQVKPNNWHTESEPAS</sequence>
<dbReference type="AlphaFoldDB" id="A0A7U3USE5"/>
<dbReference type="KEGG" id="arev:RVR_3871"/>
<dbReference type="EMBL" id="AP018365">
    <property type="protein sequence ID" value="BBA97900.1"/>
    <property type="molecule type" value="Genomic_DNA"/>
</dbReference>
<dbReference type="RefSeq" id="WP_202234129.1">
    <property type="nucleotide sequence ID" value="NZ_AP018365.1"/>
</dbReference>
<evidence type="ECO:0000256" key="1">
    <source>
        <dbReference type="SAM" id="MobiDB-lite"/>
    </source>
</evidence>